<evidence type="ECO:0000256" key="1">
    <source>
        <dbReference type="ARBA" id="ARBA00001974"/>
    </source>
</evidence>
<evidence type="ECO:0000256" key="2">
    <source>
        <dbReference type="ARBA" id="ARBA00004777"/>
    </source>
</evidence>
<evidence type="ECO:0000256" key="3">
    <source>
        <dbReference type="ARBA" id="ARBA00006743"/>
    </source>
</evidence>
<keyword evidence="6 8" id="KW-0560">Oxidoreductase</keyword>
<keyword evidence="5 8" id="KW-0274">FAD</keyword>
<comment type="catalytic activity">
    <reaction evidence="7">
        <text>(6S)-5-methyl-5,6,7,8-tetrahydrofolate + NAD(+) = (6R)-5,10-methylene-5,6,7,8-tetrahydrofolate + NADH + H(+)</text>
        <dbReference type="Rhea" id="RHEA:19821"/>
        <dbReference type="ChEBI" id="CHEBI:15378"/>
        <dbReference type="ChEBI" id="CHEBI:15636"/>
        <dbReference type="ChEBI" id="CHEBI:18608"/>
        <dbReference type="ChEBI" id="CHEBI:57540"/>
        <dbReference type="ChEBI" id="CHEBI:57945"/>
        <dbReference type="EC" id="1.5.1.54"/>
    </reaction>
    <physiologicalReaction direction="right-to-left" evidence="7">
        <dbReference type="Rhea" id="RHEA:19823"/>
    </physiologicalReaction>
</comment>
<dbReference type="GO" id="GO:0106312">
    <property type="term" value="F:methylenetetrahydrofolate reductase (NADH) activity"/>
    <property type="evidence" value="ECO:0007669"/>
    <property type="project" value="UniProtKB-EC"/>
</dbReference>
<dbReference type="GO" id="GO:0071949">
    <property type="term" value="F:FAD binding"/>
    <property type="evidence" value="ECO:0007669"/>
    <property type="project" value="TreeGrafter"/>
</dbReference>
<name>A0A4Y4D8T2_KOCVA</name>
<accession>A0A4Y4D8T2</accession>
<dbReference type="Proteomes" id="UP000315730">
    <property type="component" value="Unassembled WGS sequence"/>
</dbReference>
<dbReference type="SUPFAM" id="SSF51730">
    <property type="entry name" value="FAD-linked oxidoreductase"/>
    <property type="match status" value="1"/>
</dbReference>
<evidence type="ECO:0000256" key="9">
    <source>
        <dbReference type="SAM" id="MobiDB-lite"/>
    </source>
</evidence>
<evidence type="ECO:0000256" key="8">
    <source>
        <dbReference type="RuleBase" id="RU003862"/>
    </source>
</evidence>
<evidence type="ECO:0000313" key="11">
    <source>
        <dbReference type="Proteomes" id="UP000315730"/>
    </source>
</evidence>
<dbReference type="PANTHER" id="PTHR45754:SF3">
    <property type="entry name" value="METHYLENETETRAHYDROFOLATE REDUCTASE (NADPH)"/>
    <property type="match status" value="1"/>
</dbReference>
<keyword evidence="4 8" id="KW-0285">Flavoprotein</keyword>
<dbReference type="EMBL" id="BJNW01000024">
    <property type="protein sequence ID" value="GED00145.1"/>
    <property type="molecule type" value="Genomic_DNA"/>
</dbReference>
<proteinExistence type="inferred from homology"/>
<keyword evidence="11" id="KW-1185">Reference proteome</keyword>
<feature type="region of interest" description="Disordered" evidence="9">
    <location>
        <begin position="1"/>
        <end position="28"/>
    </location>
</feature>
<dbReference type="STRING" id="1272.GCA_900014985_02224"/>
<dbReference type="CDD" id="cd00537">
    <property type="entry name" value="MTHFR"/>
    <property type="match status" value="1"/>
</dbReference>
<dbReference type="GO" id="GO:0005829">
    <property type="term" value="C:cytosol"/>
    <property type="evidence" value="ECO:0007669"/>
    <property type="project" value="TreeGrafter"/>
</dbReference>
<organism evidence="10 11">
    <name type="scientific">Kocuria varians</name>
    <name type="common">Micrococcus varians</name>
    <dbReference type="NCBI Taxonomy" id="1272"/>
    <lineage>
        <taxon>Bacteria</taxon>
        <taxon>Bacillati</taxon>
        <taxon>Actinomycetota</taxon>
        <taxon>Actinomycetes</taxon>
        <taxon>Micrococcales</taxon>
        <taxon>Micrococcaceae</taxon>
        <taxon>Kocuria</taxon>
    </lineage>
</organism>
<dbReference type="RefSeq" id="WP_233438869.1">
    <property type="nucleotide sequence ID" value="NZ_BJNW01000024.1"/>
</dbReference>
<evidence type="ECO:0000313" key="10">
    <source>
        <dbReference type="EMBL" id="GED00145.1"/>
    </source>
</evidence>
<evidence type="ECO:0000256" key="4">
    <source>
        <dbReference type="ARBA" id="ARBA00022630"/>
    </source>
</evidence>
<sequence>MSAPSAAPQHTRLPVIESPTTTPPTGTSWLVRRPRRSTLVSFEVFPPRPTADPDTVWSHIDTMAEAGPDFFSVTHGHSADTGVSREALRHLRRTTDTPVMAHFTCGGTDRAGLERSVEQLLDDGVRDLLALRGDPPLGHGEWRTPPGGISRASELVALIRDVERRRFGDGFRPGTRPLSVSVACYPSPARGRDFEADLASLWEKQEAGADYAITQVLYEPEDYARFLERARSEGIHIPVVAGLVPLTSPQRLRRMTEITGVPVPGRLTDFLASGSAEELRCRGIAATLSLIDDLLDLGCAGFHLYTFNRPDAALAILEHLRVRDAAREYRGRSPAA</sequence>
<reference evidence="10 11" key="1">
    <citation type="submission" date="2019-06" db="EMBL/GenBank/DDBJ databases">
        <title>Whole genome shotgun sequence of Kocuria varians NBRC 15358.</title>
        <authorList>
            <person name="Hosoyama A."/>
            <person name="Uohara A."/>
            <person name="Ohji S."/>
            <person name="Ichikawa N."/>
        </authorList>
    </citation>
    <scope>NUCLEOTIDE SEQUENCE [LARGE SCALE GENOMIC DNA]</scope>
    <source>
        <strain evidence="10 11">NBRC 15358</strain>
    </source>
</reference>
<dbReference type="Gene3D" id="3.20.20.220">
    <property type="match status" value="1"/>
</dbReference>
<dbReference type="InterPro" id="IPR003171">
    <property type="entry name" value="Mehydrof_redctse-like"/>
</dbReference>
<protein>
    <recommendedName>
        <fullName evidence="8">Methylenetetrahydrofolate reductase</fullName>
    </recommendedName>
</protein>
<dbReference type="GO" id="GO:0035999">
    <property type="term" value="P:tetrahydrofolate interconversion"/>
    <property type="evidence" value="ECO:0007669"/>
    <property type="project" value="UniProtKB-UniPathway"/>
</dbReference>
<dbReference type="PANTHER" id="PTHR45754">
    <property type="entry name" value="METHYLENETETRAHYDROFOLATE REDUCTASE"/>
    <property type="match status" value="1"/>
</dbReference>
<comment type="cofactor">
    <cofactor evidence="1 8">
        <name>FAD</name>
        <dbReference type="ChEBI" id="CHEBI:57692"/>
    </cofactor>
</comment>
<dbReference type="UniPathway" id="UPA00193"/>
<evidence type="ECO:0000256" key="5">
    <source>
        <dbReference type="ARBA" id="ARBA00022827"/>
    </source>
</evidence>
<comment type="caution">
    <text evidence="10">The sequence shown here is derived from an EMBL/GenBank/DDBJ whole genome shotgun (WGS) entry which is preliminary data.</text>
</comment>
<dbReference type="InterPro" id="IPR029041">
    <property type="entry name" value="FAD-linked_oxidoreductase-like"/>
</dbReference>
<comment type="similarity">
    <text evidence="3 8">Belongs to the methylenetetrahydrofolate reductase family.</text>
</comment>
<dbReference type="Pfam" id="PF02219">
    <property type="entry name" value="MTHFR"/>
    <property type="match status" value="1"/>
</dbReference>
<evidence type="ECO:0000256" key="7">
    <source>
        <dbReference type="ARBA" id="ARBA00048628"/>
    </source>
</evidence>
<gene>
    <name evidence="10" type="ORF">KVA01_22990</name>
</gene>
<comment type="pathway">
    <text evidence="2 8">One-carbon metabolism; tetrahydrofolate interconversion.</text>
</comment>
<evidence type="ECO:0000256" key="6">
    <source>
        <dbReference type="ARBA" id="ARBA00023002"/>
    </source>
</evidence>
<dbReference type="AlphaFoldDB" id="A0A4Y4D8T2"/>
<dbReference type="GO" id="GO:0009086">
    <property type="term" value="P:methionine biosynthetic process"/>
    <property type="evidence" value="ECO:0007669"/>
    <property type="project" value="TreeGrafter"/>
</dbReference>